<reference evidence="2" key="1">
    <citation type="journal article" date="2023" name="G3 (Bethesda)">
        <title>A reference genome for the long-term kleptoplast-retaining sea slug Elysia crispata morphotype clarki.</title>
        <authorList>
            <person name="Eastman K.E."/>
            <person name="Pendleton A.L."/>
            <person name="Shaikh M.A."/>
            <person name="Suttiyut T."/>
            <person name="Ogas R."/>
            <person name="Tomko P."/>
            <person name="Gavelis G."/>
            <person name="Widhalm J.R."/>
            <person name="Wisecaver J.H."/>
        </authorList>
    </citation>
    <scope>NUCLEOTIDE SEQUENCE</scope>
    <source>
        <strain evidence="2">ECLA1</strain>
    </source>
</reference>
<sequence>MVGAPARGVFTFDYTSEASGAPSPPSRGRGPLRRLLRHKSHPRGFESKGGKDAFVRSETKLAYFEGSKVSFHFPPIKHRPPGATGVLSNKKEFGDPLPRIVVKPRGDAKRTSLAKDPPVGEVDPKGGFIKDFGSLTFRKAKFRTKSFAPQFFQKFDILLRVNLFLSPDETETFVKVGPPGRGGAEGFRNPLASSVPMDCEAPLRPPFGGKVLPLGSLFPQAKRGDCPPFCSGKRSIPRVKQRKD</sequence>
<organism evidence="2 3">
    <name type="scientific">Elysia crispata</name>
    <name type="common">lettuce slug</name>
    <dbReference type="NCBI Taxonomy" id="231223"/>
    <lineage>
        <taxon>Eukaryota</taxon>
        <taxon>Metazoa</taxon>
        <taxon>Spiralia</taxon>
        <taxon>Lophotrochozoa</taxon>
        <taxon>Mollusca</taxon>
        <taxon>Gastropoda</taxon>
        <taxon>Heterobranchia</taxon>
        <taxon>Euthyneura</taxon>
        <taxon>Panpulmonata</taxon>
        <taxon>Sacoglossa</taxon>
        <taxon>Placobranchoidea</taxon>
        <taxon>Plakobranchidae</taxon>
        <taxon>Elysia</taxon>
    </lineage>
</organism>
<accession>A0AAE1ABK6</accession>
<dbReference type="AlphaFoldDB" id="A0AAE1ABK6"/>
<keyword evidence="3" id="KW-1185">Reference proteome</keyword>
<evidence type="ECO:0000256" key="1">
    <source>
        <dbReference type="SAM" id="MobiDB-lite"/>
    </source>
</evidence>
<evidence type="ECO:0000313" key="3">
    <source>
        <dbReference type="Proteomes" id="UP001283361"/>
    </source>
</evidence>
<dbReference type="EMBL" id="JAWDGP010002183">
    <property type="protein sequence ID" value="KAK3784909.1"/>
    <property type="molecule type" value="Genomic_DNA"/>
</dbReference>
<proteinExistence type="predicted"/>
<comment type="caution">
    <text evidence="2">The sequence shown here is derived from an EMBL/GenBank/DDBJ whole genome shotgun (WGS) entry which is preliminary data.</text>
</comment>
<name>A0AAE1ABK6_9GAST</name>
<protein>
    <submittedName>
        <fullName evidence="2">Uncharacterized protein</fullName>
    </submittedName>
</protein>
<gene>
    <name evidence="2" type="ORF">RRG08_005807</name>
</gene>
<dbReference type="Proteomes" id="UP001283361">
    <property type="component" value="Unassembled WGS sequence"/>
</dbReference>
<feature type="region of interest" description="Disordered" evidence="1">
    <location>
        <begin position="98"/>
        <end position="119"/>
    </location>
</feature>
<evidence type="ECO:0000313" key="2">
    <source>
        <dbReference type="EMBL" id="KAK3784909.1"/>
    </source>
</evidence>